<name>A0AB34T8T7_9BIFI</name>
<keyword evidence="1" id="KW-0812">Transmembrane</keyword>
<evidence type="ECO:0000256" key="1">
    <source>
        <dbReference type="SAM" id="Phobius"/>
    </source>
</evidence>
<evidence type="ECO:0000313" key="3">
    <source>
        <dbReference type="Proteomes" id="UP000037239"/>
    </source>
</evidence>
<feature type="transmembrane region" description="Helical" evidence="1">
    <location>
        <begin position="29"/>
        <end position="48"/>
    </location>
</feature>
<protein>
    <submittedName>
        <fullName evidence="2">Uncharacterized protein</fullName>
    </submittedName>
</protein>
<gene>
    <name evidence="2" type="ORF">BAAM0483_04940</name>
</gene>
<sequence length="50" mass="5537">MGKAKDPRPDDSGVMLIAVLSILASRLDAPYALIGCMLVMAVIVYRWMKR</sequence>
<reference evidence="2 3" key="1">
    <citation type="journal article" date="2015" name="Int J Genomics">
        <title>Comparative Genomics Revealed Genetic Diversity and Species/Strain-Level Differences in Carbohydrate Metabolism of Three Probiotic Bifidobacterial Species.</title>
        <authorList>
            <person name="Odamaki T."/>
            <person name="Horigome A."/>
            <person name="Sugahara H."/>
            <person name="Hashikura N."/>
            <person name="Minami J."/>
            <person name="Xiao J.Z."/>
            <person name="Abe F."/>
        </authorList>
    </citation>
    <scope>NUCLEOTIDE SEQUENCE [LARGE SCALE GENOMIC DNA]</scope>
    <source>
        <strain evidence="2 3">MCC 0483</strain>
    </source>
</reference>
<dbReference type="Proteomes" id="UP000037239">
    <property type="component" value="Unassembled WGS sequence"/>
</dbReference>
<proteinExistence type="predicted"/>
<dbReference type="EMBL" id="AWFK01000008">
    <property type="protein sequence ID" value="KOA49494.1"/>
    <property type="molecule type" value="Genomic_DNA"/>
</dbReference>
<keyword evidence="1" id="KW-0472">Membrane</keyword>
<evidence type="ECO:0000313" key="2">
    <source>
        <dbReference type="EMBL" id="KOA49494.1"/>
    </source>
</evidence>
<dbReference type="AlphaFoldDB" id="A0AB34T8T7"/>
<organism evidence="2 3">
    <name type="scientific">Bifidobacterium animalis subsp. animalis MCC 0483</name>
    <dbReference type="NCBI Taxonomy" id="1365955"/>
    <lineage>
        <taxon>Bacteria</taxon>
        <taxon>Bacillati</taxon>
        <taxon>Actinomycetota</taxon>
        <taxon>Actinomycetes</taxon>
        <taxon>Bifidobacteriales</taxon>
        <taxon>Bifidobacteriaceae</taxon>
        <taxon>Bifidobacterium</taxon>
    </lineage>
</organism>
<comment type="caution">
    <text evidence="2">The sequence shown here is derived from an EMBL/GenBank/DDBJ whole genome shotgun (WGS) entry which is preliminary data.</text>
</comment>
<dbReference type="RefSeq" id="WP_154701316.1">
    <property type="nucleotide sequence ID" value="NZ_AWFK01000008.1"/>
</dbReference>
<keyword evidence="1" id="KW-1133">Transmembrane helix</keyword>
<accession>A0AB34T8T7</accession>